<dbReference type="SUPFAM" id="SSF54928">
    <property type="entry name" value="RNA-binding domain, RBD"/>
    <property type="match status" value="3"/>
</dbReference>
<feature type="region of interest" description="Disordered" evidence="3">
    <location>
        <begin position="1"/>
        <end position="244"/>
    </location>
</feature>
<keyword evidence="1 2" id="KW-0694">RNA-binding</keyword>
<gene>
    <name evidence="5" type="primary">Rbm47_1</name>
    <name evidence="5" type="ORF">g.62892</name>
</gene>
<protein>
    <submittedName>
        <fullName evidence="5">RNA-binding protein 47</fullName>
    </submittedName>
</protein>
<dbReference type="GO" id="GO:0003723">
    <property type="term" value="F:RNA binding"/>
    <property type="evidence" value="ECO:0007669"/>
    <property type="project" value="UniProtKB-UniRule"/>
</dbReference>
<evidence type="ECO:0000256" key="2">
    <source>
        <dbReference type="PROSITE-ProRule" id="PRU00176"/>
    </source>
</evidence>
<dbReference type="SMART" id="SM00360">
    <property type="entry name" value="RRM"/>
    <property type="match status" value="3"/>
</dbReference>
<feature type="compositionally biased region" description="Basic and acidic residues" evidence="3">
    <location>
        <begin position="178"/>
        <end position="192"/>
    </location>
</feature>
<feature type="compositionally biased region" description="Basic and acidic residues" evidence="3">
    <location>
        <begin position="342"/>
        <end position="353"/>
    </location>
</feature>
<feature type="compositionally biased region" description="Low complexity" evidence="3">
    <location>
        <begin position="60"/>
        <end position="88"/>
    </location>
</feature>
<reference evidence="5" key="1">
    <citation type="submission" date="2015-07" db="EMBL/GenBank/DDBJ databases">
        <title>Transcriptome Assembly of Anthurium amnicola.</title>
        <authorList>
            <person name="Suzuki J."/>
        </authorList>
    </citation>
    <scope>NUCLEOTIDE SEQUENCE</scope>
</reference>
<feature type="domain" description="RRM" evidence="4">
    <location>
        <begin position="425"/>
        <end position="495"/>
    </location>
</feature>
<evidence type="ECO:0000256" key="1">
    <source>
        <dbReference type="ARBA" id="ARBA00022884"/>
    </source>
</evidence>
<feature type="compositionally biased region" description="Polar residues" evidence="3">
    <location>
        <begin position="713"/>
        <end position="722"/>
    </location>
</feature>
<evidence type="ECO:0000313" key="5">
    <source>
        <dbReference type="EMBL" id="JAT63612.1"/>
    </source>
</evidence>
<accession>A0A1D1Z9S3</accession>
<feature type="region of interest" description="Disordered" evidence="3">
    <location>
        <begin position="679"/>
        <end position="733"/>
    </location>
</feature>
<feature type="region of interest" description="Disordered" evidence="3">
    <location>
        <begin position="338"/>
        <end position="416"/>
    </location>
</feature>
<feature type="compositionally biased region" description="Basic and acidic residues" evidence="3">
    <location>
        <begin position="694"/>
        <end position="711"/>
    </location>
</feature>
<feature type="compositionally biased region" description="Basic residues" evidence="3">
    <location>
        <begin position="149"/>
        <end position="171"/>
    </location>
</feature>
<feature type="domain" description="RRM" evidence="4">
    <location>
        <begin position="505"/>
        <end position="588"/>
    </location>
</feature>
<dbReference type="InterPro" id="IPR012677">
    <property type="entry name" value="Nucleotide-bd_a/b_plait_sf"/>
</dbReference>
<name>A0A1D1Z9S3_9ARAE</name>
<feature type="compositionally biased region" description="Low complexity" evidence="3">
    <location>
        <begin position="102"/>
        <end position="145"/>
    </location>
</feature>
<proteinExistence type="predicted"/>
<feature type="compositionally biased region" description="Polar residues" evidence="3">
    <location>
        <begin position="828"/>
        <end position="846"/>
    </location>
</feature>
<sequence>SLSLSLYLAGRMPPKRRVVKTVRSVKKTPPSKAAAAEASSPEATPVAEAASPAPAPAPAPEAASPETALVAEAAAADANPTPAAADAELPPPGSCPQATTSEAPDATCDAGAAAEAAAELAVPSPDTAAPEPADAPGSAAAVAEAGAKRAGKKVTVKVRKVTRRVPVKRSRSAAAMEGEEKGGDMEESRETGPMETTEEGGNPSGAICAEAPAENEEKGGDGTESPEIGPMPMDTTEQEGNPSGAVCAEAAVSISAQQIEPAVNPDLLSVADNTDSNAEATISGAAAANRALPALESKKRVRKVKIVKRVVKKVEASQKEKVEEAEAGTIAEKLNSLDSDVNLEKSSETKDPAAEDEASAASNGAPQMAMQEDGIPDSDKPCSRSGATGESVEAEQEMREEVGMGSGSACDVVDGATDRQKRRKTEIFIGGLDRDAKEDDIRKVFGKVGEIVQIRLMMDAKTGKNKGYAFLRYANAAQAKQAVNEFTKVEVCGKQCGAAALEGNDTIFLGNIDKKWKKDDVIKLLNEIGIEKIEAVTLMPDPKNADCNRGFAFLELETNRDAQIAFKKLQKKDAFGNGRHVKVAWAEPLNDPDEEEMQKVKSVYAEGIPTSWDEKKVRECFTKFGQIERVVLSRNMQSAKRKDFAFVNFTTREAALSCIASFDKEDLTDKVNLRVSLAKPVQKGKQNKAVSKSGNKDSSNEKPKVVQRETKVPFSNKTQSYKGTPGVGGNSTSTTQELLHVLREQASWKQGQPGYPIGTATPGYRPVSHEGKRPLSALGDNVYSDQRGYPRTRLDNAYPVANTSYSSLSHSMSNASLPQYQQQNVRYGTGSIYGTTDASRTFQTRPGSAPYGSSLYSK</sequence>
<organism evidence="5">
    <name type="scientific">Anthurium amnicola</name>
    <dbReference type="NCBI Taxonomy" id="1678845"/>
    <lineage>
        <taxon>Eukaryota</taxon>
        <taxon>Viridiplantae</taxon>
        <taxon>Streptophyta</taxon>
        <taxon>Embryophyta</taxon>
        <taxon>Tracheophyta</taxon>
        <taxon>Spermatophyta</taxon>
        <taxon>Magnoliopsida</taxon>
        <taxon>Liliopsida</taxon>
        <taxon>Araceae</taxon>
        <taxon>Pothoideae</taxon>
        <taxon>Potheae</taxon>
        <taxon>Anthurium</taxon>
    </lineage>
</organism>
<feature type="region of interest" description="Disordered" evidence="3">
    <location>
        <begin position="828"/>
        <end position="858"/>
    </location>
</feature>
<feature type="domain" description="RRM" evidence="4">
    <location>
        <begin position="601"/>
        <end position="680"/>
    </location>
</feature>
<evidence type="ECO:0000256" key="3">
    <source>
        <dbReference type="SAM" id="MobiDB-lite"/>
    </source>
</evidence>
<dbReference type="PROSITE" id="PS50102">
    <property type="entry name" value="RRM"/>
    <property type="match status" value="3"/>
</dbReference>
<evidence type="ECO:0000259" key="4">
    <source>
        <dbReference type="PROSITE" id="PS50102"/>
    </source>
</evidence>
<feature type="compositionally biased region" description="Basic residues" evidence="3">
    <location>
        <begin position="13"/>
        <end position="26"/>
    </location>
</feature>
<dbReference type="EMBL" id="GDJX01004324">
    <property type="protein sequence ID" value="JAT63612.1"/>
    <property type="molecule type" value="Transcribed_RNA"/>
</dbReference>
<feature type="compositionally biased region" description="Low complexity" evidence="3">
    <location>
        <begin position="27"/>
        <end position="52"/>
    </location>
</feature>
<feature type="non-terminal residue" evidence="5">
    <location>
        <position position="1"/>
    </location>
</feature>
<dbReference type="AlphaFoldDB" id="A0A1D1Z9S3"/>
<dbReference type="Pfam" id="PF00076">
    <property type="entry name" value="RRM_1"/>
    <property type="match status" value="3"/>
</dbReference>
<dbReference type="InterPro" id="IPR035979">
    <property type="entry name" value="RBD_domain_sf"/>
</dbReference>
<dbReference type="CDD" id="cd00590">
    <property type="entry name" value="RRM_SF"/>
    <property type="match status" value="2"/>
</dbReference>
<dbReference type="InterPro" id="IPR000504">
    <property type="entry name" value="RRM_dom"/>
</dbReference>
<dbReference type="Gene3D" id="3.30.70.330">
    <property type="match status" value="3"/>
</dbReference>
<dbReference type="PANTHER" id="PTHR21245">
    <property type="entry name" value="HETEROGENEOUS NUCLEAR RIBONUCLEOPROTEIN"/>
    <property type="match status" value="1"/>
</dbReference>